<dbReference type="Gramene" id="fgenesh1_pg.C_scaffold_2000527">
    <property type="protein sequence ID" value="fgenesh1_pg.C_scaffold_2000527"/>
    <property type="gene ID" value="fgenesh1_pg.C_scaffold_2000527"/>
</dbReference>
<dbReference type="AlphaFoldDB" id="D7KXU6"/>
<feature type="compositionally biased region" description="Acidic residues" evidence="1">
    <location>
        <begin position="242"/>
        <end position="252"/>
    </location>
</feature>
<feature type="compositionally biased region" description="Polar residues" evidence="1">
    <location>
        <begin position="25"/>
        <end position="45"/>
    </location>
</feature>
<evidence type="ECO:0000256" key="1">
    <source>
        <dbReference type="SAM" id="MobiDB-lite"/>
    </source>
</evidence>
<feature type="compositionally biased region" description="Low complexity" evidence="1">
    <location>
        <begin position="255"/>
        <end position="267"/>
    </location>
</feature>
<feature type="region of interest" description="Disordered" evidence="1">
    <location>
        <begin position="242"/>
        <end position="318"/>
    </location>
</feature>
<proteinExistence type="predicted"/>
<gene>
    <name evidence="2" type="ORF">ARALYDRAFT_338428</name>
</gene>
<dbReference type="EMBL" id="GL348714">
    <property type="protein sequence ID" value="EFH62932.1"/>
    <property type="molecule type" value="Genomic_DNA"/>
</dbReference>
<protein>
    <submittedName>
        <fullName evidence="2">Predicted protein</fullName>
    </submittedName>
</protein>
<accession>D7KXU6</accession>
<organism evidence="3">
    <name type="scientific">Arabidopsis lyrata subsp. lyrata</name>
    <name type="common">Lyre-leaved rock-cress</name>
    <dbReference type="NCBI Taxonomy" id="81972"/>
    <lineage>
        <taxon>Eukaryota</taxon>
        <taxon>Viridiplantae</taxon>
        <taxon>Streptophyta</taxon>
        <taxon>Embryophyta</taxon>
        <taxon>Tracheophyta</taxon>
        <taxon>Spermatophyta</taxon>
        <taxon>Magnoliopsida</taxon>
        <taxon>eudicotyledons</taxon>
        <taxon>Gunneridae</taxon>
        <taxon>Pentapetalae</taxon>
        <taxon>rosids</taxon>
        <taxon>malvids</taxon>
        <taxon>Brassicales</taxon>
        <taxon>Brassicaceae</taxon>
        <taxon>Camelineae</taxon>
        <taxon>Arabidopsis</taxon>
    </lineage>
</organism>
<feature type="region of interest" description="Disordered" evidence="1">
    <location>
        <begin position="1"/>
        <end position="45"/>
    </location>
</feature>
<dbReference type="HOGENOM" id="CLU_736408_0_0_1"/>
<feature type="compositionally biased region" description="Basic residues" evidence="1">
    <location>
        <begin position="291"/>
        <end position="318"/>
    </location>
</feature>
<evidence type="ECO:0000313" key="3">
    <source>
        <dbReference type="Proteomes" id="UP000008694"/>
    </source>
</evidence>
<evidence type="ECO:0000313" key="2">
    <source>
        <dbReference type="EMBL" id="EFH62932.1"/>
    </source>
</evidence>
<feature type="region of interest" description="Disordered" evidence="1">
    <location>
        <begin position="209"/>
        <end position="228"/>
    </location>
</feature>
<name>D7KXU6_ARALL</name>
<keyword evidence="3" id="KW-1185">Reference proteome</keyword>
<sequence>MKKRNSLVDKGLTDATPSSKRKCSTPKSRVISNLQQPNSSEKQTSVPVKSIFGRVFTDITNLTHVVLEESLCPRGKNLSVTDTGSLDENSYLTPVCVRQSLSSQEPYSLCSVPITASIHSSQCQGYINSTELSECLINDGSNLTDIPIKQSTSSLASKDFLSSIRSEAIKSTLADENVQNLSSVRISQSYAQLGADTFLSDIRREATKIEYSEQQPKQRKSKKTPNLEDCRVNLFDSTPFEEEEISDLEQEYDVSSQEDMGSDSSSGYETELSVETDEVIHVQNKRGTCSKGRKGISLKRRKYTKGASNHIKRKTGYY</sequence>
<dbReference type="Proteomes" id="UP000008694">
    <property type="component" value="Unassembled WGS sequence"/>
</dbReference>
<reference evidence="3" key="1">
    <citation type="journal article" date="2011" name="Nat. Genet.">
        <title>The Arabidopsis lyrata genome sequence and the basis of rapid genome size change.</title>
        <authorList>
            <person name="Hu T.T."/>
            <person name="Pattyn P."/>
            <person name="Bakker E.G."/>
            <person name="Cao J."/>
            <person name="Cheng J.-F."/>
            <person name="Clark R.M."/>
            <person name="Fahlgren N."/>
            <person name="Fawcett J.A."/>
            <person name="Grimwood J."/>
            <person name="Gundlach H."/>
            <person name="Haberer G."/>
            <person name="Hollister J.D."/>
            <person name="Ossowski S."/>
            <person name="Ottilar R.P."/>
            <person name="Salamov A.A."/>
            <person name="Schneeberger K."/>
            <person name="Spannagl M."/>
            <person name="Wang X."/>
            <person name="Yang L."/>
            <person name="Nasrallah M.E."/>
            <person name="Bergelson J."/>
            <person name="Carrington J.C."/>
            <person name="Gaut B.S."/>
            <person name="Schmutz J."/>
            <person name="Mayer K.F.X."/>
            <person name="Van de Peer Y."/>
            <person name="Grigoriev I.V."/>
            <person name="Nordborg M."/>
            <person name="Weigel D."/>
            <person name="Guo Y.-L."/>
        </authorList>
    </citation>
    <scope>NUCLEOTIDE SEQUENCE [LARGE SCALE GENOMIC DNA]</scope>
    <source>
        <strain evidence="3">cv. MN47</strain>
    </source>
</reference>